<dbReference type="Pfam" id="PF00171">
    <property type="entry name" value="Aldedh"/>
    <property type="match status" value="2"/>
</dbReference>
<keyword evidence="3" id="KW-0472">Membrane</keyword>
<protein>
    <recommendedName>
        <fullName evidence="4">Aldehyde dehydrogenase domain-containing protein</fullName>
    </recommendedName>
</protein>
<feature type="domain" description="Aldehyde dehydrogenase" evidence="4">
    <location>
        <begin position="7"/>
        <end position="227"/>
    </location>
</feature>
<dbReference type="PANTHER" id="PTHR43570:SF17">
    <property type="entry name" value="ALDEHYDE DEHYDROGENASE FAMILY 3 MEMBER F1"/>
    <property type="match status" value="1"/>
</dbReference>
<evidence type="ECO:0000259" key="4">
    <source>
        <dbReference type="Pfam" id="PF00171"/>
    </source>
</evidence>
<dbReference type="Proteomes" id="UP000636709">
    <property type="component" value="Unassembled WGS sequence"/>
</dbReference>
<dbReference type="InterPro" id="IPR016161">
    <property type="entry name" value="Ald_DH/histidinol_DH"/>
</dbReference>
<dbReference type="InterPro" id="IPR016163">
    <property type="entry name" value="Ald_DH_C"/>
</dbReference>
<dbReference type="SUPFAM" id="SSF53720">
    <property type="entry name" value="ALDH-like"/>
    <property type="match status" value="2"/>
</dbReference>
<dbReference type="AlphaFoldDB" id="A0A835BKR2"/>
<evidence type="ECO:0000256" key="1">
    <source>
        <dbReference type="ARBA" id="ARBA00009986"/>
    </source>
</evidence>
<comment type="caution">
    <text evidence="5">The sequence shown here is derived from an EMBL/GenBank/DDBJ whole genome shotgun (WGS) entry which is preliminary data.</text>
</comment>
<name>A0A835BKR2_9POAL</name>
<feature type="domain" description="Aldehyde dehydrogenase" evidence="4">
    <location>
        <begin position="261"/>
        <end position="514"/>
    </location>
</feature>
<keyword evidence="2" id="KW-0560">Oxidoreductase</keyword>
<dbReference type="GO" id="GO:0004029">
    <property type="term" value="F:aldehyde dehydrogenase (NAD+) activity"/>
    <property type="evidence" value="ECO:0007669"/>
    <property type="project" value="TreeGrafter"/>
</dbReference>
<keyword evidence="3" id="KW-0812">Transmembrane</keyword>
<keyword evidence="6" id="KW-1185">Reference proteome</keyword>
<dbReference type="GO" id="GO:0005737">
    <property type="term" value="C:cytoplasm"/>
    <property type="evidence" value="ECO:0007669"/>
    <property type="project" value="TreeGrafter"/>
</dbReference>
<dbReference type="OrthoDB" id="440325at2759"/>
<sequence length="560" mass="62173">MGTMADAAAAVGETVRELREAYEGGRTRSLAWRQAQLRGLLRMLKEKEVEAFQALHVDLGKHRAEAYRDEVGVLTKSANGALQQLGRWMAPERVKAMKDASSIQLAIPLTLEALTPVYRLRRMQVWVPLIAWPATAQVVPEPLGVVLIFSCWNFPLGLSLEPLIGAIAAGNAVALKPSELSPCTARFLADNIGKYMDASAVKVVEGGPDVGEQLMEQRWDKVLFTGKPHHPQPKHSPPSISCRAKREPISFTCVCFYVCLTTGSPRIARSVMAAASRHLTPVALELGGKCPCIFEPMGNARELQISVNRIIAGKWSSCAGQACIAIDYVLVEERFAPILVHLHSSCLINMHVNHIHGFTRGYCIYISDMPFFVPVHAYAFARSEDQDAQGDAEEVLPGNGYIEPTILLNPPLDSAIMTEEIFGPLLPIITVKKIEDSIDIIKAMPKPLAIYAFTRDATLRRRIVDETSSGSVTFNDAIVQYAIDGLPFGGVGQSGFGQYHGKYSFDMFSHKKAVMKRGFLIELRLRYPPWEESNVTLMRYLYRFNYVAFVFYFLLLGLKR</sequence>
<reference evidence="5" key="1">
    <citation type="submission" date="2020-07" db="EMBL/GenBank/DDBJ databases">
        <title>Genome sequence and genetic diversity analysis of an under-domesticated orphan crop, white fonio (Digitaria exilis).</title>
        <authorList>
            <person name="Bennetzen J.L."/>
            <person name="Chen S."/>
            <person name="Ma X."/>
            <person name="Wang X."/>
            <person name="Yssel A.E.J."/>
            <person name="Chaluvadi S.R."/>
            <person name="Johnson M."/>
            <person name="Gangashetty P."/>
            <person name="Hamidou F."/>
            <person name="Sanogo M.D."/>
            <person name="Zwaenepoel A."/>
            <person name="Wallace J."/>
            <person name="Van De Peer Y."/>
            <person name="Van Deynze A."/>
        </authorList>
    </citation>
    <scope>NUCLEOTIDE SEQUENCE</scope>
    <source>
        <tissue evidence="5">Leaves</tissue>
    </source>
</reference>
<dbReference type="InterPro" id="IPR012394">
    <property type="entry name" value="Aldehyde_DH_NAD(P)"/>
</dbReference>
<evidence type="ECO:0000313" key="5">
    <source>
        <dbReference type="EMBL" id="KAF8702857.1"/>
    </source>
</evidence>
<organism evidence="5 6">
    <name type="scientific">Digitaria exilis</name>
    <dbReference type="NCBI Taxonomy" id="1010633"/>
    <lineage>
        <taxon>Eukaryota</taxon>
        <taxon>Viridiplantae</taxon>
        <taxon>Streptophyta</taxon>
        <taxon>Embryophyta</taxon>
        <taxon>Tracheophyta</taxon>
        <taxon>Spermatophyta</taxon>
        <taxon>Magnoliopsida</taxon>
        <taxon>Liliopsida</taxon>
        <taxon>Poales</taxon>
        <taxon>Poaceae</taxon>
        <taxon>PACMAD clade</taxon>
        <taxon>Panicoideae</taxon>
        <taxon>Panicodae</taxon>
        <taxon>Paniceae</taxon>
        <taxon>Anthephorinae</taxon>
        <taxon>Digitaria</taxon>
    </lineage>
</organism>
<dbReference type="InterPro" id="IPR015590">
    <property type="entry name" value="Aldehyde_DH_dom"/>
</dbReference>
<dbReference type="Gene3D" id="3.40.605.10">
    <property type="entry name" value="Aldehyde Dehydrogenase, Chain A, domain 1"/>
    <property type="match status" value="2"/>
</dbReference>
<dbReference type="InterPro" id="IPR016162">
    <property type="entry name" value="Ald_DH_N"/>
</dbReference>
<keyword evidence="3" id="KW-1133">Transmembrane helix</keyword>
<evidence type="ECO:0000256" key="2">
    <source>
        <dbReference type="ARBA" id="ARBA00023002"/>
    </source>
</evidence>
<dbReference type="PANTHER" id="PTHR43570">
    <property type="entry name" value="ALDEHYDE DEHYDROGENASE"/>
    <property type="match status" value="1"/>
</dbReference>
<dbReference type="EMBL" id="JACEFO010001783">
    <property type="protein sequence ID" value="KAF8702857.1"/>
    <property type="molecule type" value="Genomic_DNA"/>
</dbReference>
<gene>
    <name evidence="5" type="ORF">HU200_032692</name>
</gene>
<comment type="similarity">
    <text evidence="1">Belongs to the aldehyde dehydrogenase family.</text>
</comment>
<proteinExistence type="inferred from homology"/>
<feature type="transmembrane region" description="Helical" evidence="3">
    <location>
        <begin position="540"/>
        <end position="558"/>
    </location>
</feature>
<evidence type="ECO:0000256" key="3">
    <source>
        <dbReference type="SAM" id="Phobius"/>
    </source>
</evidence>
<dbReference type="GO" id="GO:0006081">
    <property type="term" value="P:aldehyde metabolic process"/>
    <property type="evidence" value="ECO:0007669"/>
    <property type="project" value="InterPro"/>
</dbReference>
<accession>A0A835BKR2</accession>
<dbReference type="Gene3D" id="3.40.309.10">
    <property type="entry name" value="Aldehyde Dehydrogenase, Chain A, domain 2"/>
    <property type="match status" value="1"/>
</dbReference>
<evidence type="ECO:0000313" key="6">
    <source>
        <dbReference type="Proteomes" id="UP000636709"/>
    </source>
</evidence>